<accession>A0A2H9VN91</accession>
<feature type="signal peptide" evidence="2">
    <location>
        <begin position="1"/>
        <end position="20"/>
    </location>
</feature>
<keyword evidence="3" id="KW-0449">Lipoprotein</keyword>
<reference evidence="3 4" key="1">
    <citation type="submission" date="2017-11" db="EMBL/GenBank/DDBJ databases">
        <title>Genomic Encyclopedia of Archaeal and Bacterial Type Strains, Phase II (KMG-II): From Individual Species to Whole Genera.</title>
        <authorList>
            <person name="Goeker M."/>
        </authorList>
    </citation>
    <scope>NUCLEOTIDE SEQUENCE [LARGE SCALE GENOMIC DNA]</scope>
    <source>
        <strain evidence="3 4">DSM 28175</strain>
    </source>
</reference>
<dbReference type="InterPro" id="IPR004564">
    <property type="entry name" value="OM_lipoprot_carrier_LolA-like"/>
</dbReference>
<keyword evidence="1 2" id="KW-0732">Signal</keyword>
<dbReference type="Proteomes" id="UP000242687">
    <property type="component" value="Unassembled WGS sequence"/>
</dbReference>
<dbReference type="Pfam" id="PF16584">
    <property type="entry name" value="LolA_2"/>
    <property type="match status" value="1"/>
</dbReference>
<organism evidence="3 4">
    <name type="scientific">Mucilaginibacter auburnensis</name>
    <dbReference type="NCBI Taxonomy" id="1457233"/>
    <lineage>
        <taxon>Bacteria</taxon>
        <taxon>Pseudomonadati</taxon>
        <taxon>Bacteroidota</taxon>
        <taxon>Sphingobacteriia</taxon>
        <taxon>Sphingobacteriales</taxon>
        <taxon>Sphingobacteriaceae</taxon>
        <taxon>Mucilaginibacter</taxon>
    </lineage>
</organism>
<dbReference type="PANTHER" id="PTHR35869">
    <property type="entry name" value="OUTER-MEMBRANE LIPOPROTEIN CARRIER PROTEIN"/>
    <property type="match status" value="1"/>
</dbReference>
<dbReference type="RefSeq" id="WP_100342109.1">
    <property type="nucleotide sequence ID" value="NZ_PGFJ01000002.1"/>
</dbReference>
<comment type="caution">
    <text evidence="3">The sequence shown here is derived from an EMBL/GenBank/DDBJ whole genome shotgun (WGS) entry which is preliminary data.</text>
</comment>
<dbReference type="Gene3D" id="2.50.20.10">
    <property type="entry name" value="Lipoprotein localisation LolA/LolB/LppX"/>
    <property type="match status" value="1"/>
</dbReference>
<dbReference type="OrthoDB" id="9810685at2"/>
<dbReference type="PANTHER" id="PTHR35869:SF1">
    <property type="entry name" value="OUTER-MEMBRANE LIPOPROTEIN CARRIER PROTEIN"/>
    <property type="match status" value="1"/>
</dbReference>
<feature type="chain" id="PRO_5014116519" evidence="2">
    <location>
        <begin position="21"/>
        <end position="224"/>
    </location>
</feature>
<dbReference type="EMBL" id="PGFJ01000002">
    <property type="protein sequence ID" value="PJJ79798.1"/>
    <property type="molecule type" value="Genomic_DNA"/>
</dbReference>
<evidence type="ECO:0000256" key="2">
    <source>
        <dbReference type="SAM" id="SignalP"/>
    </source>
</evidence>
<evidence type="ECO:0000313" key="3">
    <source>
        <dbReference type="EMBL" id="PJJ79798.1"/>
    </source>
</evidence>
<keyword evidence="4" id="KW-1185">Reference proteome</keyword>
<dbReference type="InterPro" id="IPR029046">
    <property type="entry name" value="LolA/LolB/LppX"/>
</dbReference>
<evidence type="ECO:0000313" key="4">
    <source>
        <dbReference type="Proteomes" id="UP000242687"/>
    </source>
</evidence>
<dbReference type="CDD" id="cd16325">
    <property type="entry name" value="LolA"/>
    <property type="match status" value="1"/>
</dbReference>
<dbReference type="SUPFAM" id="SSF89392">
    <property type="entry name" value="Prokaryotic lipoproteins and lipoprotein localization factors"/>
    <property type="match status" value="1"/>
</dbReference>
<protein>
    <submittedName>
        <fullName evidence="3">Outer membrane lipoprotein-sorting protein</fullName>
    </submittedName>
</protein>
<gene>
    <name evidence="3" type="ORF">CLV57_2937</name>
</gene>
<name>A0A2H9VN91_9SPHI</name>
<sequence>MIKKIVLYTALVLSSVSAFAQKDAEAKKILDAVAAKYKVYNTIKTDFTFTVDNQQAGVKQSQNGTLITQPKANKFKITLFKVGASADVQQEIINNGKTQWTYLKAEKEVQVADANKNNDSFNPAQLFTLYQKGYKYLFTGTQKIGGKLYQMVDLTPEDSKSPFFKIRLAIDKTTRQIYSATLFDNGGGKYIYQLRTITPNAPATESTFAFDAKAHPGVEVVDLR</sequence>
<dbReference type="AlphaFoldDB" id="A0A2H9VN91"/>
<evidence type="ECO:0000256" key="1">
    <source>
        <dbReference type="ARBA" id="ARBA00022729"/>
    </source>
</evidence>
<proteinExistence type="predicted"/>